<dbReference type="InterPro" id="IPR042100">
    <property type="entry name" value="Bug_dom1"/>
</dbReference>
<dbReference type="Gene3D" id="3.40.190.10">
    <property type="entry name" value="Periplasmic binding protein-like II"/>
    <property type="match status" value="1"/>
</dbReference>
<evidence type="ECO:0000256" key="1">
    <source>
        <dbReference type="ARBA" id="ARBA00006987"/>
    </source>
</evidence>
<dbReference type="CDD" id="cd13578">
    <property type="entry name" value="PBP2_Bug27"/>
    <property type="match status" value="1"/>
</dbReference>
<dbReference type="PIRSF" id="PIRSF017082">
    <property type="entry name" value="YflP"/>
    <property type="match status" value="1"/>
</dbReference>
<keyword evidence="3" id="KW-0675">Receptor</keyword>
<dbReference type="OrthoDB" id="8678477at2"/>
<evidence type="ECO:0000313" key="4">
    <source>
        <dbReference type="Proteomes" id="UP000186609"/>
    </source>
</evidence>
<accession>A0A1P8JY57</accession>
<dbReference type="AlphaFoldDB" id="A0A1P8JY57"/>
<evidence type="ECO:0000256" key="2">
    <source>
        <dbReference type="SAM" id="SignalP"/>
    </source>
</evidence>
<keyword evidence="4" id="KW-1185">Reference proteome</keyword>
<dbReference type="PANTHER" id="PTHR42928:SF5">
    <property type="entry name" value="BLR1237 PROTEIN"/>
    <property type="match status" value="1"/>
</dbReference>
<feature type="signal peptide" evidence="2">
    <location>
        <begin position="1"/>
        <end position="30"/>
    </location>
</feature>
<comment type="similarity">
    <text evidence="1">Belongs to the UPF0065 (bug) family.</text>
</comment>
<keyword evidence="2" id="KW-0732">Signal</keyword>
<dbReference type="RefSeq" id="WP_076200572.1">
    <property type="nucleotide sequence ID" value="NZ_CP019236.1"/>
</dbReference>
<dbReference type="SUPFAM" id="SSF53850">
    <property type="entry name" value="Periplasmic binding protein-like II"/>
    <property type="match status" value="1"/>
</dbReference>
<protein>
    <submittedName>
        <fullName evidence="3">Tripartite tricarboxylate transporter receptor protein</fullName>
    </submittedName>
</protein>
<dbReference type="Pfam" id="PF03401">
    <property type="entry name" value="TctC"/>
    <property type="match status" value="1"/>
</dbReference>
<evidence type="ECO:0000313" key="3">
    <source>
        <dbReference type="EMBL" id="APW38693.1"/>
    </source>
</evidence>
<dbReference type="Proteomes" id="UP000186609">
    <property type="component" value="Chromosome"/>
</dbReference>
<dbReference type="PANTHER" id="PTHR42928">
    <property type="entry name" value="TRICARBOXYLATE-BINDING PROTEIN"/>
    <property type="match status" value="1"/>
</dbReference>
<dbReference type="EMBL" id="CP019236">
    <property type="protein sequence ID" value="APW38693.1"/>
    <property type="molecule type" value="Genomic_DNA"/>
</dbReference>
<feature type="chain" id="PRO_5012501359" evidence="2">
    <location>
        <begin position="31"/>
        <end position="331"/>
    </location>
</feature>
<dbReference type="PROSITE" id="PS51318">
    <property type="entry name" value="TAT"/>
    <property type="match status" value="1"/>
</dbReference>
<dbReference type="InterPro" id="IPR005064">
    <property type="entry name" value="BUG"/>
</dbReference>
<sequence>MQPNGRRRTFIGGAVALGLAAATGSRMAHAQAFPSKLIKIVVPNAAGGAADLTARTVGQKMADAMGQAVVIDNRPSAGGVVAGEVVARAPADGYTLLLVSSGTAVSQALFKSLPFDTLKDFAPVSMLATFDLAIVVNETGRFKTLAELLAFARANPGKLNIGTPNIGTTQNLAAELFKITAGVEAQVVPFNGTPPVITALRGGQIDAAIDILGPLMPQITARALRPLAVLGDKRAAQLPDVPAARETGGNLANFNVASWNGLAAPAGTPKDVVARLAKEVNAAVAQADVKKKLLDLNLVAQGSTPEQLHAQLDGEIKRWSDVIARAKIAKQ</sequence>
<gene>
    <name evidence="3" type="ORF">RD110_17015</name>
</gene>
<dbReference type="InterPro" id="IPR006311">
    <property type="entry name" value="TAT_signal"/>
</dbReference>
<dbReference type="STRING" id="1842727.RD110_17015"/>
<name>A0A1P8JY57_9BURK</name>
<proteinExistence type="inferred from homology"/>
<dbReference type="Gene3D" id="3.40.190.150">
    <property type="entry name" value="Bordetella uptake gene, domain 1"/>
    <property type="match status" value="1"/>
</dbReference>
<organism evidence="3 4">
    <name type="scientific">Rhodoferax koreensis</name>
    <dbReference type="NCBI Taxonomy" id="1842727"/>
    <lineage>
        <taxon>Bacteria</taxon>
        <taxon>Pseudomonadati</taxon>
        <taxon>Pseudomonadota</taxon>
        <taxon>Betaproteobacteria</taxon>
        <taxon>Burkholderiales</taxon>
        <taxon>Comamonadaceae</taxon>
        <taxon>Rhodoferax</taxon>
    </lineage>
</organism>
<dbReference type="KEGG" id="rhy:RD110_17015"/>
<reference evidence="3 4" key="1">
    <citation type="submission" date="2017-01" db="EMBL/GenBank/DDBJ databases">
        <authorList>
            <person name="Mah S.A."/>
            <person name="Swanson W.J."/>
            <person name="Moy G.W."/>
            <person name="Vacquier V.D."/>
        </authorList>
    </citation>
    <scope>NUCLEOTIDE SEQUENCE [LARGE SCALE GENOMIC DNA]</scope>
    <source>
        <strain evidence="3 4">DCY110</strain>
    </source>
</reference>